<dbReference type="InterPro" id="IPR029028">
    <property type="entry name" value="Alpha/beta_knot_MTases"/>
</dbReference>
<proteinExistence type="inferred from homology"/>
<comment type="similarity">
    <text evidence="1">Belongs to the class IV-like SAM-binding methyltransferase superfamily. RNA methyltransferase TrmH family.</text>
</comment>
<dbReference type="Pfam" id="PF00588">
    <property type="entry name" value="SpoU_methylase"/>
    <property type="match status" value="1"/>
</dbReference>
<keyword evidence="3" id="KW-0808">Transferase</keyword>
<reference evidence="6 7" key="1">
    <citation type="submission" date="2023-09" db="EMBL/GenBank/DDBJ databases">
        <authorList>
            <person name="Rey-Velasco X."/>
        </authorList>
    </citation>
    <scope>NUCLEOTIDE SEQUENCE [LARGE SCALE GENOMIC DNA]</scope>
    <source>
        <strain evidence="6 7">F158</strain>
    </source>
</reference>
<dbReference type="PANTHER" id="PTHR42786:SF7">
    <property type="entry name" value="TRNA_RRNA METHYLTRANSFERASE SPOU TYPE DOMAIN-CONTAINING PROTEIN"/>
    <property type="match status" value="1"/>
</dbReference>
<dbReference type="GO" id="GO:0032259">
    <property type="term" value="P:methylation"/>
    <property type="evidence" value="ECO:0007669"/>
    <property type="project" value="UniProtKB-KW"/>
</dbReference>
<dbReference type="RefSeq" id="WP_311692914.1">
    <property type="nucleotide sequence ID" value="NZ_JAVRHL010000003.1"/>
</dbReference>
<sequence>MTDTPSQPIFVLVRPQMGENIGGAARAMWNFGLDRMRLVDPRDGWPNSRAVALASGAGRLLDEAGLYDDLPGAIADRTHVFATTARGRELSKPVLTPEAAMTEARRLTGEGAKVAFLFGPERAGLENADVSRASHIVTVPVNPEFFSLNLAQCVLLMAYEWRRQTGETPAVDTPERAEGADVERLGDHFEEKLDQAGFFFPPAKAPHMKMNLRNMLSRLALTKGDVQLFHGMLRQLARRRGIDEDGGAE</sequence>
<dbReference type="Gene3D" id="1.10.8.590">
    <property type="match status" value="1"/>
</dbReference>
<organism evidence="6 7">
    <name type="scientific">Tropicimonas omnivorans</name>
    <dbReference type="NCBI Taxonomy" id="3075590"/>
    <lineage>
        <taxon>Bacteria</taxon>
        <taxon>Pseudomonadati</taxon>
        <taxon>Pseudomonadota</taxon>
        <taxon>Alphaproteobacteria</taxon>
        <taxon>Rhodobacterales</taxon>
        <taxon>Roseobacteraceae</taxon>
        <taxon>Tropicimonas</taxon>
    </lineage>
</organism>
<evidence type="ECO:0000256" key="3">
    <source>
        <dbReference type="ARBA" id="ARBA00022679"/>
    </source>
</evidence>
<evidence type="ECO:0000256" key="4">
    <source>
        <dbReference type="ARBA" id="ARBA00022691"/>
    </source>
</evidence>
<evidence type="ECO:0000259" key="5">
    <source>
        <dbReference type="Pfam" id="PF00588"/>
    </source>
</evidence>
<evidence type="ECO:0000256" key="2">
    <source>
        <dbReference type="ARBA" id="ARBA00022603"/>
    </source>
</evidence>
<dbReference type="Proteomes" id="UP001265259">
    <property type="component" value="Unassembled WGS sequence"/>
</dbReference>
<evidence type="ECO:0000313" key="6">
    <source>
        <dbReference type="EMBL" id="MDT0683928.1"/>
    </source>
</evidence>
<dbReference type="CDD" id="cd18093">
    <property type="entry name" value="SpoU-like_TrmJ"/>
    <property type="match status" value="1"/>
</dbReference>
<gene>
    <name evidence="6" type="ORF">RM543_14655</name>
</gene>
<dbReference type="InterPro" id="IPR029026">
    <property type="entry name" value="tRNA_m1G_MTases_N"/>
</dbReference>
<keyword evidence="7" id="KW-1185">Reference proteome</keyword>
<dbReference type="InterPro" id="IPR001537">
    <property type="entry name" value="SpoU_MeTrfase"/>
</dbReference>
<keyword evidence="4" id="KW-0949">S-adenosyl-L-methionine</keyword>
<dbReference type="PIRSF" id="PIRSF004808">
    <property type="entry name" value="LasT"/>
    <property type="match status" value="1"/>
</dbReference>
<protein>
    <submittedName>
        <fullName evidence="6">RNA methyltransferase</fullName>
    </submittedName>
</protein>
<dbReference type="SUPFAM" id="SSF75217">
    <property type="entry name" value="alpha/beta knot"/>
    <property type="match status" value="1"/>
</dbReference>
<name>A0ABU3DJN8_9RHOB</name>
<evidence type="ECO:0000313" key="7">
    <source>
        <dbReference type="Proteomes" id="UP001265259"/>
    </source>
</evidence>
<feature type="domain" description="tRNA/rRNA methyltransferase SpoU type" evidence="5">
    <location>
        <begin position="9"/>
        <end position="159"/>
    </location>
</feature>
<dbReference type="GO" id="GO:0008168">
    <property type="term" value="F:methyltransferase activity"/>
    <property type="evidence" value="ECO:0007669"/>
    <property type="project" value="UniProtKB-KW"/>
</dbReference>
<evidence type="ECO:0000256" key="1">
    <source>
        <dbReference type="ARBA" id="ARBA00007228"/>
    </source>
</evidence>
<dbReference type="PANTHER" id="PTHR42786">
    <property type="entry name" value="TRNA/RRNA METHYLTRANSFERASE"/>
    <property type="match status" value="1"/>
</dbReference>
<dbReference type="EMBL" id="JAVRHL010000003">
    <property type="protein sequence ID" value="MDT0683928.1"/>
    <property type="molecule type" value="Genomic_DNA"/>
</dbReference>
<accession>A0ABU3DJN8</accession>
<dbReference type="InterPro" id="IPR004384">
    <property type="entry name" value="RNA_MeTrfase_TrmJ/LasT"/>
</dbReference>
<keyword evidence="2 6" id="KW-0489">Methyltransferase</keyword>
<dbReference type="Gene3D" id="3.40.1280.10">
    <property type="match status" value="1"/>
</dbReference>
<comment type="caution">
    <text evidence="6">The sequence shown here is derived from an EMBL/GenBank/DDBJ whole genome shotgun (WGS) entry which is preliminary data.</text>
</comment>